<accession>G4Q9A9</accession>
<dbReference type="PATRIC" id="fig|568816.4.peg.1345"/>
<keyword evidence="2" id="KW-1185">Reference proteome</keyword>
<proteinExistence type="predicted"/>
<dbReference type="Proteomes" id="UP000007093">
    <property type="component" value="Chromosome"/>
</dbReference>
<organism evidence="1 2">
    <name type="scientific">Acidaminococcus intestini (strain RyC-MR95)</name>
    <dbReference type="NCBI Taxonomy" id="568816"/>
    <lineage>
        <taxon>Bacteria</taxon>
        <taxon>Bacillati</taxon>
        <taxon>Bacillota</taxon>
        <taxon>Negativicutes</taxon>
        <taxon>Acidaminococcales</taxon>
        <taxon>Acidaminococcaceae</taxon>
        <taxon>Acidaminococcus</taxon>
    </lineage>
</organism>
<name>G4Q9A9_ACIIR</name>
<evidence type="ECO:0000313" key="1">
    <source>
        <dbReference type="EMBL" id="AEQ22611.1"/>
    </source>
</evidence>
<gene>
    <name evidence="1" type="ordered locus">Acin_1389</name>
</gene>
<dbReference type="EMBL" id="CP003058">
    <property type="protein sequence ID" value="AEQ22611.1"/>
    <property type="molecule type" value="Genomic_DNA"/>
</dbReference>
<dbReference type="STRING" id="568816.Acin_1389"/>
<protein>
    <submittedName>
        <fullName evidence="1">Uncharacterized protein</fullName>
    </submittedName>
</protein>
<sequence length="85" mass="9997">MTRRSHPLSRQEIKEIMRMPVPIFRKWIMTYSMTVYNLGVDDCKEILHDEFGFGEKRMQRLMGRLKEKHQKVLKGDGTGDGGKDL</sequence>
<dbReference type="InParanoid" id="G4Q9A9"/>
<dbReference type="HOGENOM" id="CLU_2462041_0_0_9"/>
<reference evidence="1 2" key="1">
    <citation type="journal article" date="2011" name="J. Bacteriol.">
        <title>Complete genome sequence of Acidaminococcus intestini RYC-MR95, a Gram-negative bacterium from the phylum Firmicutes.</title>
        <authorList>
            <person name="D'Auria G."/>
            <person name="Galan J.C."/>
            <person name="Rodriguez-Alcayna M."/>
            <person name="Moya A."/>
            <person name="Baquero F."/>
            <person name="Latorre A."/>
        </authorList>
    </citation>
    <scope>NUCLEOTIDE SEQUENCE [LARGE SCALE GENOMIC DNA]</scope>
    <source>
        <strain evidence="1 2">RyC-MR95</strain>
    </source>
</reference>
<dbReference type="KEGG" id="ain:Acin_1389"/>
<dbReference type="AlphaFoldDB" id="G4Q9A9"/>
<evidence type="ECO:0000313" key="2">
    <source>
        <dbReference type="Proteomes" id="UP000007093"/>
    </source>
</evidence>